<comment type="caution">
    <text evidence="1">The sequence shown here is derived from an EMBL/GenBank/DDBJ whole genome shotgun (WGS) entry which is preliminary data.</text>
</comment>
<organism evidence="1 2">
    <name type="scientific">Lasius niger</name>
    <name type="common">Black garden ant</name>
    <dbReference type="NCBI Taxonomy" id="67767"/>
    <lineage>
        <taxon>Eukaryota</taxon>
        <taxon>Metazoa</taxon>
        <taxon>Ecdysozoa</taxon>
        <taxon>Arthropoda</taxon>
        <taxon>Hexapoda</taxon>
        <taxon>Insecta</taxon>
        <taxon>Pterygota</taxon>
        <taxon>Neoptera</taxon>
        <taxon>Endopterygota</taxon>
        <taxon>Hymenoptera</taxon>
        <taxon>Apocrita</taxon>
        <taxon>Aculeata</taxon>
        <taxon>Formicoidea</taxon>
        <taxon>Formicidae</taxon>
        <taxon>Formicinae</taxon>
        <taxon>Lasius</taxon>
        <taxon>Lasius</taxon>
    </lineage>
</organism>
<dbReference type="PaxDb" id="67767-A0A0J7L022"/>
<protein>
    <submittedName>
        <fullName evidence="1">Uncharacterized protein</fullName>
    </submittedName>
</protein>
<gene>
    <name evidence="1" type="ORF">RF55_3612</name>
</gene>
<name>A0A0J7L022_LASNI</name>
<sequence length="103" mass="11818">MMTYDRKISDRCGGGKRCVKMVKVARNSYDIHRGRAEECTISDEDIMKGLSKESKNELDLTRKLRLCALPRFKLLNNQITYTENASRTVDAVVDFLTAEEIEL</sequence>
<dbReference type="EMBL" id="LBMM01001535">
    <property type="protein sequence ID" value="KMQ96127.1"/>
    <property type="molecule type" value="Genomic_DNA"/>
</dbReference>
<keyword evidence="2" id="KW-1185">Reference proteome</keyword>
<evidence type="ECO:0000313" key="2">
    <source>
        <dbReference type="Proteomes" id="UP000036403"/>
    </source>
</evidence>
<accession>A0A0J7L022</accession>
<dbReference type="AlphaFoldDB" id="A0A0J7L022"/>
<evidence type="ECO:0000313" key="1">
    <source>
        <dbReference type="EMBL" id="KMQ96127.1"/>
    </source>
</evidence>
<proteinExistence type="predicted"/>
<reference evidence="1 2" key="1">
    <citation type="submission" date="2015-04" db="EMBL/GenBank/DDBJ databases">
        <title>Lasius niger genome sequencing.</title>
        <authorList>
            <person name="Konorov E.A."/>
            <person name="Nikitin M.A."/>
            <person name="Kirill M.V."/>
            <person name="Chang P."/>
        </authorList>
    </citation>
    <scope>NUCLEOTIDE SEQUENCE [LARGE SCALE GENOMIC DNA]</scope>
    <source>
        <tissue evidence="1">Whole</tissue>
    </source>
</reference>
<dbReference type="Proteomes" id="UP000036403">
    <property type="component" value="Unassembled WGS sequence"/>
</dbReference>